<dbReference type="AlphaFoldDB" id="A0A0D0I4S9"/>
<accession>A0A0D0I4S9</accession>
<sequence length="159" mass="18084">MSSAHAVQQLDELRRLRERRAEAQLASWRVRCQEAAQRLAAAQAEVREALTLLEQEAMQLQTLLSEGALPVGQYRSALDLLDALEAQRGHLAEQASEASRHLAEVQASRDQAHQLWLRRQLQCEALEPLLQRHYRIQQRAAEAVEESLAEDRPHGATRR</sequence>
<comment type="caution">
    <text evidence="2">The sequence shown here is derived from an EMBL/GenBank/DDBJ whole genome shotgun (WGS) entry which is preliminary data.</text>
</comment>
<proteinExistence type="predicted"/>
<organism evidence="2 3">
    <name type="scientific">Pseudomonas fulva</name>
    <dbReference type="NCBI Taxonomy" id="47880"/>
    <lineage>
        <taxon>Bacteria</taxon>
        <taxon>Pseudomonadati</taxon>
        <taxon>Pseudomonadota</taxon>
        <taxon>Gammaproteobacteria</taxon>
        <taxon>Pseudomonadales</taxon>
        <taxon>Pseudomonadaceae</taxon>
        <taxon>Pseudomonas</taxon>
    </lineage>
</organism>
<evidence type="ECO:0000256" key="1">
    <source>
        <dbReference type="SAM" id="Coils"/>
    </source>
</evidence>
<dbReference type="Proteomes" id="UP000032068">
    <property type="component" value="Unassembled WGS sequence"/>
</dbReference>
<dbReference type="EMBL" id="JXQW01000124">
    <property type="protein sequence ID" value="KIP87912.1"/>
    <property type="molecule type" value="Genomic_DNA"/>
</dbReference>
<dbReference type="RefSeq" id="WP_042556776.1">
    <property type="nucleotide sequence ID" value="NZ_JXQW01000124.1"/>
</dbReference>
<dbReference type="OrthoDB" id="6951725at2"/>
<feature type="coiled-coil region" evidence="1">
    <location>
        <begin position="6"/>
        <end position="63"/>
    </location>
</feature>
<keyword evidence="1" id="KW-0175">Coiled coil</keyword>
<dbReference type="Gene3D" id="1.10.287.1700">
    <property type="match status" value="1"/>
</dbReference>
<gene>
    <name evidence="2" type="ORF">RU08_25950</name>
</gene>
<protein>
    <submittedName>
        <fullName evidence="2">Uncharacterized protein</fullName>
    </submittedName>
</protein>
<dbReference type="InterPro" id="IPR053716">
    <property type="entry name" value="Flag_assembly_chemotaxis_eff"/>
</dbReference>
<reference evidence="2 3" key="1">
    <citation type="submission" date="2014-12" db="EMBL/GenBank/DDBJ databases">
        <title>16Stimator: statistical estimation of ribosomal gene copy numbers from draft genome assemblies.</title>
        <authorList>
            <person name="Perisin M.A."/>
            <person name="Vetter M."/>
            <person name="Gilbert J.A."/>
            <person name="Bergelson J."/>
        </authorList>
    </citation>
    <scope>NUCLEOTIDE SEQUENCE [LARGE SCALE GENOMIC DNA]</scope>
    <source>
        <strain evidence="2 3">MEJ086</strain>
    </source>
</reference>
<evidence type="ECO:0000313" key="2">
    <source>
        <dbReference type="EMBL" id="KIP87912.1"/>
    </source>
</evidence>
<name>A0A0D0I4S9_9PSED</name>
<evidence type="ECO:0000313" key="3">
    <source>
        <dbReference type="Proteomes" id="UP000032068"/>
    </source>
</evidence>